<proteinExistence type="predicted"/>
<keyword evidence="4" id="KW-1185">Reference proteome</keyword>
<protein>
    <submittedName>
        <fullName evidence="3">Uncharacterized protein</fullName>
    </submittedName>
</protein>
<dbReference type="AlphaFoldDB" id="A0AAV7TJ84"/>
<keyword evidence="1" id="KW-0175">Coiled coil</keyword>
<feature type="compositionally biased region" description="Polar residues" evidence="2">
    <location>
        <begin position="19"/>
        <end position="30"/>
    </location>
</feature>
<comment type="caution">
    <text evidence="3">The sequence shown here is derived from an EMBL/GenBank/DDBJ whole genome shotgun (WGS) entry which is preliminary data.</text>
</comment>
<feature type="region of interest" description="Disordered" evidence="2">
    <location>
        <begin position="1"/>
        <end position="43"/>
    </location>
</feature>
<dbReference type="Proteomes" id="UP001066276">
    <property type="component" value="Chromosome 3_2"/>
</dbReference>
<dbReference type="InterPro" id="IPR004244">
    <property type="entry name" value="Transposase_22"/>
</dbReference>
<dbReference type="PANTHER" id="PTHR11505">
    <property type="entry name" value="L1 TRANSPOSABLE ELEMENT-RELATED"/>
    <property type="match status" value="1"/>
</dbReference>
<name>A0AAV7TJ84_PLEWA</name>
<evidence type="ECO:0000313" key="4">
    <source>
        <dbReference type="Proteomes" id="UP001066276"/>
    </source>
</evidence>
<dbReference type="EMBL" id="JANPWB010000006">
    <property type="protein sequence ID" value="KAJ1175847.1"/>
    <property type="molecule type" value="Genomic_DNA"/>
</dbReference>
<reference evidence="3" key="1">
    <citation type="journal article" date="2022" name="bioRxiv">
        <title>Sequencing and chromosome-scale assembly of the giantPleurodeles waltlgenome.</title>
        <authorList>
            <person name="Brown T."/>
            <person name="Elewa A."/>
            <person name="Iarovenko S."/>
            <person name="Subramanian E."/>
            <person name="Araus A.J."/>
            <person name="Petzold A."/>
            <person name="Susuki M."/>
            <person name="Suzuki K.-i.T."/>
            <person name="Hayashi T."/>
            <person name="Toyoda A."/>
            <person name="Oliveira C."/>
            <person name="Osipova E."/>
            <person name="Leigh N.D."/>
            <person name="Simon A."/>
            <person name="Yun M.H."/>
        </authorList>
    </citation>
    <scope>NUCLEOTIDE SEQUENCE</scope>
    <source>
        <strain evidence="3">20211129_DDA</strain>
        <tissue evidence="3">Liver</tissue>
    </source>
</reference>
<sequence length="231" mass="25629">MPNGNPSGKHSRQLLFSEAITQSKPMTAQMATPGPMPTPTDPSALEATERVLQEIASLGRHLEAMDQKITDLTIASSSIRADIAGFKDTADALDQRFTTVEDQMATLLDHETELRSLRAKVTDLEDRSRRDNIRLFGIPERKEGSDIKAFFHSLLSDLFSIEFSPPLEFQRAHRIGPPHKATSDKPRPIIACFLRHEQARQVISAAKTQGPASLDGNEIRVAADFSRLMNE</sequence>
<evidence type="ECO:0000256" key="2">
    <source>
        <dbReference type="SAM" id="MobiDB-lite"/>
    </source>
</evidence>
<accession>A0AAV7TJ84</accession>
<evidence type="ECO:0000256" key="1">
    <source>
        <dbReference type="SAM" id="Coils"/>
    </source>
</evidence>
<dbReference type="Gene3D" id="3.30.70.1820">
    <property type="entry name" value="L1 transposable element, RRM domain"/>
    <property type="match status" value="1"/>
</dbReference>
<feature type="coiled-coil region" evidence="1">
    <location>
        <begin position="100"/>
        <end position="127"/>
    </location>
</feature>
<evidence type="ECO:0000313" key="3">
    <source>
        <dbReference type="EMBL" id="KAJ1175847.1"/>
    </source>
</evidence>
<gene>
    <name evidence="3" type="ORF">NDU88_001132</name>
</gene>
<organism evidence="3 4">
    <name type="scientific">Pleurodeles waltl</name>
    <name type="common">Iberian ribbed newt</name>
    <dbReference type="NCBI Taxonomy" id="8319"/>
    <lineage>
        <taxon>Eukaryota</taxon>
        <taxon>Metazoa</taxon>
        <taxon>Chordata</taxon>
        <taxon>Craniata</taxon>
        <taxon>Vertebrata</taxon>
        <taxon>Euteleostomi</taxon>
        <taxon>Amphibia</taxon>
        <taxon>Batrachia</taxon>
        <taxon>Caudata</taxon>
        <taxon>Salamandroidea</taxon>
        <taxon>Salamandridae</taxon>
        <taxon>Pleurodelinae</taxon>
        <taxon>Pleurodeles</taxon>
    </lineage>
</organism>
<dbReference type="Gene3D" id="1.20.5.340">
    <property type="match status" value="1"/>
</dbReference>